<dbReference type="EMBL" id="GBRH01224530">
    <property type="protein sequence ID" value="JAD73365.1"/>
    <property type="molecule type" value="Transcribed_RNA"/>
</dbReference>
<proteinExistence type="predicted"/>
<protein>
    <submittedName>
        <fullName evidence="1">Uncharacterized protein</fullName>
    </submittedName>
</protein>
<reference evidence="1" key="2">
    <citation type="journal article" date="2015" name="Data Brief">
        <title>Shoot transcriptome of the giant reed, Arundo donax.</title>
        <authorList>
            <person name="Barrero R.A."/>
            <person name="Guerrero F.D."/>
            <person name="Moolhuijzen P."/>
            <person name="Goolsby J.A."/>
            <person name="Tidwell J."/>
            <person name="Bellgard S.E."/>
            <person name="Bellgard M.I."/>
        </authorList>
    </citation>
    <scope>NUCLEOTIDE SEQUENCE</scope>
    <source>
        <tissue evidence="1">Shoot tissue taken approximately 20 cm above the soil surface</tissue>
    </source>
</reference>
<organism evidence="1">
    <name type="scientific">Arundo donax</name>
    <name type="common">Giant reed</name>
    <name type="synonym">Donax arundinaceus</name>
    <dbReference type="NCBI Taxonomy" id="35708"/>
    <lineage>
        <taxon>Eukaryota</taxon>
        <taxon>Viridiplantae</taxon>
        <taxon>Streptophyta</taxon>
        <taxon>Embryophyta</taxon>
        <taxon>Tracheophyta</taxon>
        <taxon>Spermatophyta</taxon>
        <taxon>Magnoliopsida</taxon>
        <taxon>Liliopsida</taxon>
        <taxon>Poales</taxon>
        <taxon>Poaceae</taxon>
        <taxon>PACMAD clade</taxon>
        <taxon>Arundinoideae</taxon>
        <taxon>Arundineae</taxon>
        <taxon>Arundo</taxon>
    </lineage>
</organism>
<reference evidence="1" key="1">
    <citation type="submission" date="2014-09" db="EMBL/GenBank/DDBJ databases">
        <authorList>
            <person name="Magalhaes I.L.F."/>
            <person name="Oliveira U."/>
            <person name="Santos F.R."/>
            <person name="Vidigal T.H.D.A."/>
            <person name="Brescovit A.D."/>
            <person name="Santos A.J."/>
        </authorList>
    </citation>
    <scope>NUCLEOTIDE SEQUENCE</scope>
    <source>
        <tissue evidence="1">Shoot tissue taken approximately 20 cm above the soil surface</tissue>
    </source>
</reference>
<accession>A0A0A9CIZ4</accession>
<dbReference type="AlphaFoldDB" id="A0A0A9CIZ4"/>
<sequence length="56" mass="5915">MVSRARCDGEVTRGKRLTMRAGGSTLISGELRRDGGSAEKLRGLHSAIQAAFPTGQ</sequence>
<evidence type="ECO:0000313" key="1">
    <source>
        <dbReference type="EMBL" id="JAD73365.1"/>
    </source>
</evidence>
<name>A0A0A9CIZ4_ARUDO</name>